<sequence length="213" mass="23149">MTTAAMDVHFVRNNPFILNDPRFGRSGPPPPLPTSASSTHVPLQRRTPVQVSQSASCSNIQRTVVRSRFEDPSALPPAPHSVYRRFQLLEQTSVPSSPKPVVVSSVKVEAVKAVPPISEMKLCSKHRSRSLGPLDVNSNHAVTVDTSSDEEGSVASRDDDDTVFASGPKSMKPEFESRALSLVKRLLLEPFWGPGKGCDGCPSHRSQSQILLD</sequence>
<proteinExistence type="predicted"/>
<dbReference type="Proteomes" id="UP000492821">
    <property type="component" value="Unassembled WGS sequence"/>
</dbReference>
<dbReference type="WBParaSite" id="Pan_g18473.t1">
    <property type="protein sequence ID" value="Pan_g18473.t1"/>
    <property type="gene ID" value="Pan_g18473"/>
</dbReference>
<feature type="compositionally biased region" description="Polar residues" evidence="1">
    <location>
        <begin position="136"/>
        <end position="146"/>
    </location>
</feature>
<protein>
    <submittedName>
        <fullName evidence="3">Uncharacterized protein</fullName>
    </submittedName>
</protein>
<dbReference type="AlphaFoldDB" id="A0A7E4VAH6"/>
<feature type="region of interest" description="Disordered" evidence="1">
    <location>
        <begin position="134"/>
        <end position="170"/>
    </location>
</feature>
<feature type="region of interest" description="Disordered" evidence="1">
    <location>
        <begin position="19"/>
        <end position="55"/>
    </location>
</feature>
<organism evidence="2 3">
    <name type="scientific">Panagrellus redivivus</name>
    <name type="common">Microworm</name>
    <dbReference type="NCBI Taxonomy" id="6233"/>
    <lineage>
        <taxon>Eukaryota</taxon>
        <taxon>Metazoa</taxon>
        <taxon>Ecdysozoa</taxon>
        <taxon>Nematoda</taxon>
        <taxon>Chromadorea</taxon>
        <taxon>Rhabditida</taxon>
        <taxon>Tylenchina</taxon>
        <taxon>Panagrolaimomorpha</taxon>
        <taxon>Panagrolaimoidea</taxon>
        <taxon>Panagrolaimidae</taxon>
        <taxon>Panagrellus</taxon>
    </lineage>
</organism>
<evidence type="ECO:0000256" key="1">
    <source>
        <dbReference type="SAM" id="MobiDB-lite"/>
    </source>
</evidence>
<accession>A0A7E4VAH6</accession>
<feature type="compositionally biased region" description="Acidic residues" evidence="1">
    <location>
        <begin position="147"/>
        <end position="162"/>
    </location>
</feature>
<reference evidence="3" key="2">
    <citation type="submission" date="2020-10" db="UniProtKB">
        <authorList>
            <consortium name="WormBaseParasite"/>
        </authorList>
    </citation>
    <scope>IDENTIFICATION</scope>
</reference>
<keyword evidence="2" id="KW-1185">Reference proteome</keyword>
<evidence type="ECO:0000313" key="2">
    <source>
        <dbReference type="Proteomes" id="UP000492821"/>
    </source>
</evidence>
<name>A0A7E4VAH6_PANRE</name>
<reference evidence="2" key="1">
    <citation type="journal article" date="2013" name="Genetics">
        <title>The draft genome and transcriptome of Panagrellus redivivus are shaped by the harsh demands of a free-living lifestyle.</title>
        <authorList>
            <person name="Srinivasan J."/>
            <person name="Dillman A.R."/>
            <person name="Macchietto M.G."/>
            <person name="Heikkinen L."/>
            <person name="Lakso M."/>
            <person name="Fracchia K.M."/>
            <person name="Antoshechkin I."/>
            <person name="Mortazavi A."/>
            <person name="Wong G."/>
            <person name="Sternberg P.W."/>
        </authorList>
    </citation>
    <scope>NUCLEOTIDE SEQUENCE [LARGE SCALE GENOMIC DNA]</scope>
    <source>
        <strain evidence="2">MT8872</strain>
    </source>
</reference>
<evidence type="ECO:0000313" key="3">
    <source>
        <dbReference type="WBParaSite" id="Pan_g18473.t1"/>
    </source>
</evidence>